<evidence type="ECO:0000256" key="3">
    <source>
        <dbReference type="ARBA" id="ARBA00022741"/>
    </source>
</evidence>
<evidence type="ECO:0000256" key="1">
    <source>
        <dbReference type="ARBA" id="ARBA00009156"/>
    </source>
</evidence>
<dbReference type="GO" id="GO:0005829">
    <property type="term" value="C:cytosol"/>
    <property type="evidence" value="ECO:0007669"/>
    <property type="project" value="TreeGrafter"/>
</dbReference>
<evidence type="ECO:0000313" key="10">
    <source>
        <dbReference type="EMBL" id="NYJ77813.1"/>
    </source>
</evidence>
<dbReference type="Pfam" id="PF00370">
    <property type="entry name" value="FGGY_N"/>
    <property type="match status" value="1"/>
</dbReference>
<keyword evidence="4 10" id="KW-0418">Kinase</keyword>
<gene>
    <name evidence="10" type="ORF">HNR09_001224</name>
</gene>
<dbReference type="InterPro" id="IPR043129">
    <property type="entry name" value="ATPase_NBD"/>
</dbReference>
<keyword evidence="6" id="KW-1015">Disulfide bond</keyword>
<keyword evidence="3" id="KW-0547">Nucleotide-binding</keyword>
<accession>A0A7Z0GL91</accession>
<dbReference type="AlphaFoldDB" id="A0A7Z0GL91"/>
<dbReference type="GO" id="GO:0008993">
    <property type="term" value="F:rhamnulokinase activity"/>
    <property type="evidence" value="ECO:0007669"/>
    <property type="project" value="UniProtKB-EC"/>
</dbReference>
<keyword evidence="7" id="KW-0684">Rhamnose metabolism</keyword>
<dbReference type="Proteomes" id="UP000535437">
    <property type="component" value="Unassembled WGS sequence"/>
</dbReference>
<dbReference type="Gene3D" id="3.30.420.40">
    <property type="match status" value="2"/>
</dbReference>
<dbReference type="GO" id="GO:0004370">
    <property type="term" value="F:glycerol kinase activity"/>
    <property type="evidence" value="ECO:0007669"/>
    <property type="project" value="TreeGrafter"/>
</dbReference>
<feature type="domain" description="Carbohydrate kinase FGGY N-terminal" evidence="8">
    <location>
        <begin position="119"/>
        <end position="266"/>
    </location>
</feature>
<evidence type="ECO:0000313" key="11">
    <source>
        <dbReference type="Proteomes" id="UP000535437"/>
    </source>
</evidence>
<sequence>MSTTTTRPVTQHAAVDLGASSGRVVLGRVGPDTLELTEAARFANGPVHLPDGLRWNLLGLFGHALTGLGEAVRAAEDDGGITSVGIDSWAVDYGLLARTAGTNSSAPGGLSLLGAPFHYRDGRTAAGVQAVHRRVPFAELYRRNGLQFLPFNTLYQLAADELLTGPAAAAVEQALLVPDLLGQWLTGEARAEATNASTTGLVNVDTQNWDLELMERLGLARGLFPEIAAPGTTLGETRDELTPFLGGQRLPVTLVGSHDTASAIVGTPLSTPDAAYISCGTWGLVGLELEQAVVTDASREANFTNEGGVDGRFRFLTNVMGTWLLSETLRTWERETGRAQDLPTLLEAAEQVPEADVVIIDVQDERFVPPGDMPARVGAWCTEHDAPTPASKPALVRCLVESIAAGFARALDDAARLAERRVDVVHMVGGGSLNALLCQATADRSGRDVVAGPVEATAIGNLLIQARTAGTLSGELEDLRELITRSHSPVTYRPRR</sequence>
<reference evidence="10 11" key="1">
    <citation type="submission" date="2020-07" db="EMBL/GenBank/DDBJ databases">
        <title>Sequencing the genomes of 1000 actinobacteria strains.</title>
        <authorList>
            <person name="Klenk H.-P."/>
        </authorList>
    </citation>
    <scope>NUCLEOTIDE SEQUENCE [LARGE SCALE GENOMIC DNA]</scope>
    <source>
        <strain evidence="10 11">DSM 15475</strain>
    </source>
</reference>
<dbReference type="Pfam" id="PF02782">
    <property type="entry name" value="FGGY_C"/>
    <property type="match status" value="1"/>
</dbReference>
<keyword evidence="5" id="KW-0067">ATP-binding</keyword>
<evidence type="ECO:0000259" key="8">
    <source>
        <dbReference type="Pfam" id="PF00370"/>
    </source>
</evidence>
<organism evidence="10 11">
    <name type="scientific">Nesterenkonia xinjiangensis</name>
    <dbReference type="NCBI Taxonomy" id="225327"/>
    <lineage>
        <taxon>Bacteria</taxon>
        <taxon>Bacillati</taxon>
        <taxon>Actinomycetota</taxon>
        <taxon>Actinomycetes</taxon>
        <taxon>Micrococcales</taxon>
        <taxon>Micrococcaceae</taxon>
        <taxon>Nesterenkonia</taxon>
    </lineage>
</organism>
<dbReference type="GO" id="GO:0019301">
    <property type="term" value="P:rhamnose catabolic process"/>
    <property type="evidence" value="ECO:0007669"/>
    <property type="project" value="InterPro"/>
</dbReference>
<evidence type="ECO:0000256" key="2">
    <source>
        <dbReference type="ARBA" id="ARBA00022679"/>
    </source>
</evidence>
<dbReference type="InterPro" id="IPR018484">
    <property type="entry name" value="FGGY_N"/>
</dbReference>
<dbReference type="GO" id="GO:0006071">
    <property type="term" value="P:glycerol metabolic process"/>
    <property type="evidence" value="ECO:0007669"/>
    <property type="project" value="TreeGrafter"/>
</dbReference>
<proteinExistence type="inferred from homology"/>
<dbReference type="PANTHER" id="PTHR10196:SF93">
    <property type="entry name" value="L-RHAMNULOKINASE"/>
    <property type="match status" value="1"/>
</dbReference>
<dbReference type="GO" id="GO:0005524">
    <property type="term" value="F:ATP binding"/>
    <property type="evidence" value="ECO:0007669"/>
    <property type="project" value="UniProtKB-KW"/>
</dbReference>
<protein>
    <submittedName>
        <fullName evidence="10">Rhamnulokinase</fullName>
        <ecNumber evidence="10">2.7.1.5</ecNumber>
    </submittedName>
</protein>
<comment type="caution">
    <text evidence="10">The sequence shown here is derived from an EMBL/GenBank/DDBJ whole genome shotgun (WGS) entry which is preliminary data.</text>
</comment>
<dbReference type="CDD" id="cd07771">
    <property type="entry name" value="ASKHA_NBD_FGGY_RhaB-like"/>
    <property type="match status" value="1"/>
</dbReference>
<dbReference type="RefSeq" id="WP_179541246.1">
    <property type="nucleotide sequence ID" value="NZ_BAAALL010000002.1"/>
</dbReference>
<dbReference type="EC" id="2.7.1.5" evidence="10"/>
<dbReference type="InterPro" id="IPR018485">
    <property type="entry name" value="FGGY_C"/>
</dbReference>
<keyword evidence="11" id="KW-1185">Reference proteome</keyword>
<evidence type="ECO:0000256" key="4">
    <source>
        <dbReference type="ARBA" id="ARBA00022777"/>
    </source>
</evidence>
<dbReference type="InterPro" id="IPR013449">
    <property type="entry name" value="Rhamnulokinase"/>
</dbReference>
<keyword evidence="2 10" id="KW-0808">Transferase</keyword>
<comment type="similarity">
    <text evidence="1">Belongs to the FGGY kinase family.</text>
</comment>
<dbReference type="SUPFAM" id="SSF53067">
    <property type="entry name" value="Actin-like ATPase domain"/>
    <property type="match status" value="2"/>
</dbReference>
<dbReference type="EMBL" id="JACCFY010000001">
    <property type="protein sequence ID" value="NYJ77813.1"/>
    <property type="molecule type" value="Genomic_DNA"/>
</dbReference>
<evidence type="ECO:0000256" key="5">
    <source>
        <dbReference type="ARBA" id="ARBA00022840"/>
    </source>
</evidence>
<dbReference type="PANTHER" id="PTHR10196">
    <property type="entry name" value="SUGAR KINASE"/>
    <property type="match status" value="1"/>
</dbReference>
<evidence type="ECO:0000256" key="6">
    <source>
        <dbReference type="ARBA" id="ARBA00023157"/>
    </source>
</evidence>
<evidence type="ECO:0000256" key="7">
    <source>
        <dbReference type="ARBA" id="ARBA00023308"/>
    </source>
</evidence>
<feature type="domain" description="Carbohydrate kinase FGGY C-terminal" evidence="9">
    <location>
        <begin position="275"/>
        <end position="468"/>
    </location>
</feature>
<name>A0A7Z0GL91_9MICC</name>
<evidence type="ECO:0000259" key="9">
    <source>
        <dbReference type="Pfam" id="PF02782"/>
    </source>
</evidence>